<name>A0A8H2J8Q5_MYCMU</name>
<feature type="compositionally biased region" description="Pro residues" evidence="1">
    <location>
        <begin position="354"/>
        <end position="385"/>
    </location>
</feature>
<dbReference type="GeneID" id="76723455"/>
<keyword evidence="2" id="KW-0732">Signal</keyword>
<proteinExistence type="predicted"/>
<dbReference type="KEGG" id="mmuc:C1S78_000980"/>
<dbReference type="Pfam" id="PF13845">
    <property type="entry name" value="Septum_form"/>
    <property type="match status" value="1"/>
</dbReference>
<feature type="compositionally biased region" description="Low complexity" evidence="1">
    <location>
        <begin position="314"/>
        <end position="353"/>
    </location>
</feature>
<dbReference type="InterPro" id="IPR026004">
    <property type="entry name" value="Septum_form"/>
</dbReference>
<feature type="chain" id="PRO_5044690153" evidence="2">
    <location>
        <begin position="27"/>
        <end position="406"/>
    </location>
</feature>
<gene>
    <name evidence="4" type="ORF">C1S78_000980</name>
    <name evidence="5" type="ORF">C1S78_00980</name>
</gene>
<evidence type="ECO:0000313" key="4">
    <source>
        <dbReference type="EMBL" id="QPG69650.1"/>
    </source>
</evidence>
<organism evidence="5">
    <name type="scientific">Mycolicibacterium mucogenicum DSM 44124</name>
    <dbReference type="NCBI Taxonomy" id="1226753"/>
    <lineage>
        <taxon>Bacteria</taxon>
        <taxon>Bacillati</taxon>
        <taxon>Actinomycetota</taxon>
        <taxon>Actinomycetes</taxon>
        <taxon>Mycobacteriales</taxon>
        <taxon>Mycobacteriaceae</taxon>
        <taxon>Mycolicibacterium</taxon>
    </lineage>
</organism>
<evidence type="ECO:0000313" key="5">
    <source>
        <dbReference type="EMBL" id="TLH51117.1"/>
    </source>
</evidence>
<accession>A0A8H2J8Q5</accession>
<reference evidence="4 6" key="2">
    <citation type="journal article" date="2019" name="BMC Evol. Biol.">
        <title>Comparative genomics of Mycobacterium mucogenicum and Mycobacterium neoaurum clade members emphasizing tRNA and non-coding RNA.</title>
        <authorList>
            <person name="Behra P.R.K."/>
            <person name="Pettersson B.M.F."/>
            <person name="Das S."/>
            <person name="Dasgupta S."/>
            <person name="Kirsebom L.A."/>
        </authorList>
    </citation>
    <scope>NUCLEOTIDE SEQUENCE [LARGE SCALE GENOMIC DNA]</scope>
    <source>
        <strain evidence="4 6">DSM 44124</strain>
    </source>
</reference>
<feature type="signal peptide" evidence="2">
    <location>
        <begin position="1"/>
        <end position="26"/>
    </location>
</feature>
<dbReference type="EMBL" id="CP062008">
    <property type="protein sequence ID" value="QPG69650.1"/>
    <property type="molecule type" value="Genomic_DNA"/>
</dbReference>
<dbReference type="RefSeq" id="WP_082371123.1">
    <property type="nucleotide sequence ID" value="NZ_ANBS01000071.1"/>
</dbReference>
<reference evidence="5" key="1">
    <citation type="submission" date="2018-01" db="EMBL/GenBank/DDBJ databases">
        <title>Comparative genomics of Mycobacterium mucogenicum and Mycobacterium neoaurum clade members emphasizing tRNA and non-coding RNA.</title>
        <authorList>
            <person name="Behra P.R.K."/>
            <person name="Pettersson B.M.F."/>
            <person name="Das S."/>
            <person name="Dasgupta S."/>
            <person name="Kirsebom L.A."/>
        </authorList>
    </citation>
    <scope>NUCLEOTIDE SEQUENCE</scope>
    <source>
        <strain evidence="5">DSM 44124</strain>
    </source>
</reference>
<evidence type="ECO:0000256" key="1">
    <source>
        <dbReference type="SAM" id="MobiDB-lite"/>
    </source>
</evidence>
<sequence>MSVLSVKFWAPRRALLAALLCAQLIAGVVTVAAVGPAAGGATEADHTDAVFRSAHAGSCLTWQPEPPQRPAFVQCSSPHLFEVVNAVQGDGDQESCAVSGRRYLGPRYDPNGRFAYGLLRSVGAESSGPRISLCGLQLPGPNGQQLPFRGQVAEQDQSRVWPPGTCLGADMKGGQTGLVPIDCAEPHSVEVVGPIDLSEHFHDGPPPSDAEQEEVLRPACVTMAAAYLAPKTLAASALTLSHRPIGPASWSAGSHQVLCTLAPRTPGPMTGSVKAPGGATAVPAPVAVHPVAPLPPATTATTVASTSNAPTTAAAPAVAPSTAAAPAPSSSSSSSAATQTAEAPSPAVTETTVPPAPPASPVDNPAHPPLAPPAEPAAPAEPAPPSHVLEIPGLAPITLPWAPPPL</sequence>
<protein>
    <submittedName>
        <fullName evidence="4">Septum formation family protein</fullName>
    </submittedName>
</protein>
<evidence type="ECO:0000313" key="6">
    <source>
        <dbReference type="Proteomes" id="UP000309231"/>
    </source>
</evidence>
<feature type="region of interest" description="Disordered" evidence="1">
    <location>
        <begin position="314"/>
        <end position="390"/>
    </location>
</feature>
<evidence type="ECO:0000256" key="2">
    <source>
        <dbReference type="SAM" id="SignalP"/>
    </source>
</evidence>
<evidence type="ECO:0000259" key="3">
    <source>
        <dbReference type="Pfam" id="PF13845"/>
    </source>
</evidence>
<dbReference type="AlphaFoldDB" id="A0A8H2J8Q5"/>
<feature type="domain" description="Septum formation-related" evidence="3">
    <location>
        <begin position="92"/>
        <end position="259"/>
    </location>
</feature>
<keyword evidence="6" id="KW-1185">Reference proteome</keyword>
<reference evidence="4 6" key="3">
    <citation type="journal article" date="2019" name="Sci. Rep.">
        <title>Insight into the biology of Mycobacterium mucogenicum and Mycobacterium neoaurum clade members.</title>
        <authorList>
            <person name="Behra P.R.K."/>
            <person name="Pettersson B.M.F."/>
            <person name="Ramesh M."/>
            <person name="Dasgupta S."/>
            <person name="Kirsebom L.A."/>
        </authorList>
    </citation>
    <scope>NUCLEOTIDE SEQUENCE [LARGE SCALE GENOMIC DNA]</scope>
    <source>
        <strain evidence="4 6">DSM 44124</strain>
    </source>
</reference>
<dbReference type="Proteomes" id="UP000309231">
    <property type="component" value="Chromosome"/>
</dbReference>
<dbReference type="EMBL" id="POTL01000001">
    <property type="protein sequence ID" value="TLH51117.1"/>
    <property type="molecule type" value="Genomic_DNA"/>
</dbReference>